<name>A0ABP4YWW8_9ACTN</name>
<reference evidence="2" key="1">
    <citation type="journal article" date="2019" name="Int. J. Syst. Evol. Microbiol.">
        <title>The Global Catalogue of Microorganisms (GCM) 10K type strain sequencing project: providing services to taxonomists for standard genome sequencing and annotation.</title>
        <authorList>
            <consortium name="The Broad Institute Genomics Platform"/>
            <consortium name="The Broad Institute Genome Sequencing Center for Infectious Disease"/>
            <person name="Wu L."/>
            <person name="Ma J."/>
        </authorList>
    </citation>
    <scope>NUCLEOTIDE SEQUENCE [LARGE SCALE GENOMIC DNA]</scope>
    <source>
        <strain evidence="2">JCM 13250</strain>
    </source>
</reference>
<keyword evidence="2" id="KW-1185">Reference proteome</keyword>
<evidence type="ECO:0000313" key="2">
    <source>
        <dbReference type="Proteomes" id="UP001500218"/>
    </source>
</evidence>
<protein>
    <submittedName>
        <fullName evidence="1">Uncharacterized protein</fullName>
    </submittedName>
</protein>
<sequence>MRTRVLQSSGLAVLMSKSGIPRLYRHGRGHATHLSRTVIGTTRSDVVRRGVK</sequence>
<dbReference type="Proteomes" id="UP001500218">
    <property type="component" value="Unassembled WGS sequence"/>
</dbReference>
<evidence type="ECO:0000313" key="1">
    <source>
        <dbReference type="EMBL" id="GAA1830793.1"/>
    </source>
</evidence>
<dbReference type="EMBL" id="BAAALT010000266">
    <property type="protein sequence ID" value="GAA1830793.1"/>
    <property type="molecule type" value="Genomic_DNA"/>
</dbReference>
<organism evidence="1 2">
    <name type="scientific">Luedemannella flava</name>
    <dbReference type="NCBI Taxonomy" id="349316"/>
    <lineage>
        <taxon>Bacteria</taxon>
        <taxon>Bacillati</taxon>
        <taxon>Actinomycetota</taxon>
        <taxon>Actinomycetes</taxon>
        <taxon>Micromonosporales</taxon>
        <taxon>Micromonosporaceae</taxon>
        <taxon>Luedemannella</taxon>
    </lineage>
</organism>
<accession>A0ABP4YWW8</accession>
<proteinExistence type="predicted"/>
<comment type="caution">
    <text evidence="1">The sequence shown here is derived from an EMBL/GenBank/DDBJ whole genome shotgun (WGS) entry which is preliminary data.</text>
</comment>
<gene>
    <name evidence="1" type="ORF">GCM10009682_56810</name>
</gene>